<dbReference type="GO" id="GO:0009306">
    <property type="term" value="P:protein secretion"/>
    <property type="evidence" value="ECO:0007669"/>
    <property type="project" value="InterPro"/>
</dbReference>
<dbReference type="PANTHER" id="PTHR30332:SF17">
    <property type="entry name" value="TYPE IV PILIATION SYSTEM PROTEIN DR_0774-RELATED"/>
    <property type="match status" value="1"/>
</dbReference>
<evidence type="ECO:0000313" key="6">
    <source>
        <dbReference type="Proteomes" id="UP000188388"/>
    </source>
</evidence>
<dbReference type="InterPro" id="IPR001775">
    <property type="entry name" value="GspD/PilQ"/>
</dbReference>
<feature type="chain" id="PRO_5012458547" evidence="2">
    <location>
        <begin position="29"/>
        <end position="481"/>
    </location>
</feature>
<evidence type="ECO:0000259" key="3">
    <source>
        <dbReference type="Pfam" id="PF00263"/>
    </source>
</evidence>
<accession>A0A1R3V2F3</accession>
<name>A0A1R3V2F3_9HYPH</name>
<dbReference type="InterPro" id="IPR050810">
    <property type="entry name" value="Bact_Secretion_Sys_Channel"/>
</dbReference>
<keyword evidence="2" id="KW-0732">Signal</keyword>
<keyword evidence="6" id="KW-1185">Reference proteome</keyword>
<gene>
    <name evidence="5" type="ORF">BQ8794_140227</name>
</gene>
<dbReference type="Pfam" id="PF00263">
    <property type="entry name" value="Secretin"/>
    <property type="match status" value="1"/>
</dbReference>
<reference evidence="6" key="1">
    <citation type="submission" date="2017-01" db="EMBL/GenBank/DDBJ databases">
        <authorList>
            <person name="Brunel B."/>
        </authorList>
    </citation>
    <scope>NUCLEOTIDE SEQUENCE [LARGE SCALE GENOMIC DNA]</scope>
</reference>
<dbReference type="Proteomes" id="UP000188388">
    <property type="component" value="Unassembled WGS sequence"/>
</dbReference>
<dbReference type="InterPro" id="IPR032789">
    <property type="entry name" value="T2SS-T3SS_pil_N"/>
</dbReference>
<protein>
    <submittedName>
        <fullName evidence="5">Pilus assembly protein CpaC</fullName>
    </submittedName>
</protein>
<comment type="similarity">
    <text evidence="1">Belongs to the bacterial secretin family.</text>
</comment>
<organism evidence="5 6">
    <name type="scientific">Mesorhizobium prunaredense</name>
    <dbReference type="NCBI Taxonomy" id="1631249"/>
    <lineage>
        <taxon>Bacteria</taxon>
        <taxon>Pseudomonadati</taxon>
        <taxon>Pseudomonadota</taxon>
        <taxon>Alphaproteobacteria</taxon>
        <taxon>Hyphomicrobiales</taxon>
        <taxon>Phyllobacteriaceae</taxon>
        <taxon>Mesorhizobium</taxon>
    </lineage>
</organism>
<sequence length="481" mass="51486">MRMFRGPLAAAALACSVMLLPIDLPAHAADRKIDVSNPSVHRVFLPMSQSVTIQVNATLGDIVVGDEKIADAQPMTDRTLYVIGKSAGTTTVNLFSEDKRSLGVIQIEVGVDVSDMAQAIRQVAPNSRIDIGSINGKVRLGGHVKDGATLAAIMEVAQQYGPDAIINAVTVDDSQQVNLEVRVLEAKRNAGRDLGVSIRSTNGSGTTRTATGIAAVDEDGVVLGPGGLLTGLLSNTNPFAALITRVIDSNIKVDLIIEALEAKGVVRTLAEPNLTTLSGEVASFNAGGEVPIRTDEGDGEISVEYKQFGVNLLFTPVVLNNDKINIRLAPEVSDLTGFTVAGDPIFTNRKLSTVVELRDGQSFAVGGLLSSKNTKIQRQVPWLGQVPIVGTLFRNSSNQKEETELVVIVTPRIVRPVKPGEQLATPFDKTRSANDPEFFILGQLEVTKDMVRKYELGEGVVGPYGHMLDLKSKDKMIYVKK</sequence>
<feature type="domain" description="Type II/III secretion system secretin-like" evidence="3">
    <location>
        <begin position="259"/>
        <end position="415"/>
    </location>
</feature>
<dbReference type="AlphaFoldDB" id="A0A1R3V2F3"/>
<dbReference type="PRINTS" id="PR00811">
    <property type="entry name" value="BCTERIALGSPD"/>
</dbReference>
<evidence type="ECO:0000259" key="4">
    <source>
        <dbReference type="Pfam" id="PF13629"/>
    </source>
</evidence>
<dbReference type="Pfam" id="PF13629">
    <property type="entry name" value="T2SS-T3SS_pil_N"/>
    <property type="match status" value="1"/>
</dbReference>
<evidence type="ECO:0000256" key="2">
    <source>
        <dbReference type="SAM" id="SignalP"/>
    </source>
</evidence>
<evidence type="ECO:0000313" key="5">
    <source>
        <dbReference type="EMBL" id="SIT54082.1"/>
    </source>
</evidence>
<dbReference type="GO" id="GO:0015627">
    <property type="term" value="C:type II protein secretion system complex"/>
    <property type="evidence" value="ECO:0007669"/>
    <property type="project" value="TreeGrafter"/>
</dbReference>
<dbReference type="PANTHER" id="PTHR30332">
    <property type="entry name" value="PROBABLE GENERAL SECRETION PATHWAY PROTEIN D"/>
    <property type="match status" value="1"/>
</dbReference>
<dbReference type="RefSeq" id="WP_077374598.1">
    <property type="nucleotide sequence ID" value="NZ_FTPD01000006.1"/>
</dbReference>
<proteinExistence type="inferred from homology"/>
<dbReference type="InterPro" id="IPR004846">
    <property type="entry name" value="T2SS/T3SS_dom"/>
</dbReference>
<feature type="signal peptide" evidence="2">
    <location>
        <begin position="1"/>
        <end position="28"/>
    </location>
</feature>
<evidence type="ECO:0000256" key="1">
    <source>
        <dbReference type="RuleBase" id="RU004003"/>
    </source>
</evidence>
<feature type="domain" description="Pilus formation protein N-terminal" evidence="4">
    <location>
        <begin position="45"/>
        <end position="109"/>
    </location>
</feature>
<dbReference type="STRING" id="1631249.BQ8794_140227"/>
<dbReference type="EMBL" id="FTPD01000006">
    <property type="protein sequence ID" value="SIT54082.1"/>
    <property type="molecule type" value="Genomic_DNA"/>
</dbReference>